<dbReference type="Pfam" id="PF03695">
    <property type="entry name" value="UPF0149"/>
    <property type="match status" value="1"/>
</dbReference>
<gene>
    <name evidence="2" type="ORF">H6A60_00875</name>
</gene>
<feature type="region of interest" description="Disordered" evidence="1">
    <location>
        <begin position="211"/>
        <end position="235"/>
    </location>
</feature>
<evidence type="ECO:0000256" key="1">
    <source>
        <dbReference type="SAM" id="MobiDB-lite"/>
    </source>
</evidence>
<protein>
    <submittedName>
        <fullName evidence="2">YecA family protein</fullName>
    </submittedName>
</protein>
<dbReference type="SUPFAM" id="SSF101327">
    <property type="entry name" value="YgfB-like"/>
    <property type="match status" value="1"/>
</dbReference>
<reference evidence="2 3" key="1">
    <citation type="journal article" date="2021" name="Sci. Rep.">
        <title>The distribution of antibiotic resistance genes in chicken gut microbiota commensals.</title>
        <authorList>
            <person name="Juricova H."/>
            <person name="Matiasovicova J."/>
            <person name="Kubasova T."/>
            <person name="Cejkova D."/>
            <person name="Rychlik I."/>
        </authorList>
    </citation>
    <scope>NUCLEOTIDE SEQUENCE [LARGE SCALE GENOMIC DNA]</scope>
    <source>
        <strain evidence="2 3">An829</strain>
    </source>
</reference>
<dbReference type="Proteomes" id="UP000715095">
    <property type="component" value="Unassembled WGS sequence"/>
</dbReference>
<dbReference type="EMBL" id="JACJJC010000001">
    <property type="protein sequence ID" value="MBM6703068.1"/>
    <property type="molecule type" value="Genomic_DNA"/>
</dbReference>
<comment type="caution">
    <text evidence="2">The sequence shown here is derived from an EMBL/GenBank/DDBJ whole genome shotgun (WGS) entry which is preliminary data.</text>
</comment>
<proteinExistence type="predicted"/>
<dbReference type="InterPro" id="IPR011978">
    <property type="entry name" value="YgfB-like"/>
</dbReference>
<organism evidence="2 3">
    <name type="scientific">Sutterella massiliensis</name>
    <dbReference type="NCBI Taxonomy" id="1816689"/>
    <lineage>
        <taxon>Bacteria</taxon>
        <taxon>Pseudomonadati</taxon>
        <taxon>Pseudomonadota</taxon>
        <taxon>Betaproteobacteria</taxon>
        <taxon>Burkholderiales</taxon>
        <taxon>Sutterellaceae</taxon>
        <taxon>Sutterella</taxon>
    </lineage>
</organism>
<evidence type="ECO:0000313" key="2">
    <source>
        <dbReference type="EMBL" id="MBM6703068.1"/>
    </source>
</evidence>
<accession>A0ABS2DNX2</accession>
<keyword evidence="3" id="KW-1185">Reference proteome</keyword>
<sequence>MPDPFSVPLKDEEFVELGELLAAMPAPFEPMEADHMDGFLTAIALLPQRITPSEWMPFILDADGRTEAALADEADEARLEELIYRRYRSIESTLRHVRPIDPITYDIEDERGRPVGGWEGIRALAPFASGFLEAMNRWPGLADSDDELVNSALLGILRHLPEDEIGDLEDIRNDLELESPLENLKEAQEDLAMSCAEIASVTRGFLPKEERRVAPGKSISSGKKAPGRTALRRRR</sequence>
<dbReference type="InterPro" id="IPR036255">
    <property type="entry name" value="YgfB-like_sf"/>
</dbReference>
<name>A0ABS2DNX2_9BURK</name>
<dbReference type="NCBIfam" id="TIGR02292">
    <property type="entry name" value="ygfB_yecA"/>
    <property type="match status" value="1"/>
</dbReference>
<evidence type="ECO:0000313" key="3">
    <source>
        <dbReference type="Proteomes" id="UP000715095"/>
    </source>
</evidence>